<keyword evidence="3 6" id="KW-0963">Cytoplasm</keyword>
<evidence type="ECO:0000259" key="8">
    <source>
        <dbReference type="Pfam" id="PF04762"/>
    </source>
</evidence>
<dbReference type="PIRSF" id="PIRSF017233">
    <property type="entry name" value="IKAP"/>
    <property type="match status" value="1"/>
</dbReference>
<dbReference type="InterPro" id="IPR006849">
    <property type="entry name" value="Elp1"/>
</dbReference>
<evidence type="ECO:0000256" key="5">
    <source>
        <dbReference type="ARBA" id="ARBA00029535"/>
    </source>
</evidence>
<feature type="domain" description="ELP1 first N-terminal beta-propeller" evidence="8">
    <location>
        <begin position="84"/>
        <end position="162"/>
    </location>
</feature>
<protein>
    <recommendedName>
        <fullName evidence="5 6">Elongator complex protein 1</fullName>
    </recommendedName>
</protein>
<name>A0AAD2FAX5_9STRA</name>
<dbReference type="GO" id="GO:0005829">
    <property type="term" value="C:cytosol"/>
    <property type="evidence" value="ECO:0007669"/>
    <property type="project" value="TreeGrafter"/>
</dbReference>
<evidence type="ECO:0000256" key="7">
    <source>
        <dbReference type="SAM" id="MobiDB-lite"/>
    </source>
</evidence>
<evidence type="ECO:0000256" key="1">
    <source>
        <dbReference type="ARBA" id="ARBA00005043"/>
    </source>
</evidence>
<evidence type="ECO:0000256" key="3">
    <source>
        <dbReference type="ARBA" id="ARBA00022490"/>
    </source>
</evidence>
<dbReference type="GO" id="GO:0033588">
    <property type="term" value="C:elongator holoenzyme complex"/>
    <property type="evidence" value="ECO:0007669"/>
    <property type="project" value="InterPro"/>
</dbReference>
<comment type="function">
    <text evidence="6">Component of the elongator complex which is required for multiple tRNA modifications, including mcm5U (5-methoxycarbonylmethyl uridine), mcm5s2U (5-methoxycarbonylmethyl-2-thiouridine), and ncm5U (5-carbamoylmethyl uridine). The elongator complex catalyzes formation of carboxymethyluridine in the wobble base at position 34 in tRNAs.</text>
</comment>
<evidence type="ECO:0000256" key="6">
    <source>
        <dbReference type="PIRNR" id="PIRNR017233"/>
    </source>
</evidence>
<feature type="domain" description="ELP1 alpha-solenoid" evidence="10">
    <location>
        <begin position="692"/>
        <end position="914"/>
    </location>
</feature>
<feature type="region of interest" description="Disordered" evidence="7">
    <location>
        <begin position="1229"/>
        <end position="1262"/>
    </location>
</feature>
<feature type="compositionally biased region" description="Basic residues" evidence="7">
    <location>
        <begin position="1236"/>
        <end position="1259"/>
    </location>
</feature>
<keyword evidence="6" id="KW-0539">Nucleus</keyword>
<dbReference type="EMBL" id="CAKOGP040000001">
    <property type="protein sequence ID" value="CAJ1907794.1"/>
    <property type="molecule type" value="Genomic_DNA"/>
</dbReference>
<reference evidence="11" key="1">
    <citation type="submission" date="2023-08" db="EMBL/GenBank/DDBJ databases">
        <authorList>
            <person name="Audoor S."/>
            <person name="Bilcke G."/>
        </authorList>
    </citation>
    <scope>NUCLEOTIDE SEQUENCE</scope>
</reference>
<dbReference type="Proteomes" id="UP001295423">
    <property type="component" value="Unassembled WGS sequence"/>
</dbReference>
<gene>
    <name evidence="11" type="ORF">CYCCA115_LOCUS496</name>
</gene>
<feature type="domain" description="ELP1 first N-terminal beta-propeller" evidence="8">
    <location>
        <begin position="169"/>
        <end position="333"/>
    </location>
</feature>
<evidence type="ECO:0000313" key="11">
    <source>
        <dbReference type="EMBL" id="CAJ1907794.1"/>
    </source>
</evidence>
<dbReference type="Pfam" id="PF23797">
    <property type="entry name" value="Beta-prop_ELP1_2nd"/>
    <property type="match status" value="1"/>
</dbReference>
<dbReference type="Pfam" id="PF23925">
    <property type="entry name" value="A-sol_ELP1"/>
    <property type="match status" value="1"/>
</dbReference>
<proteinExistence type="inferred from homology"/>
<comment type="pathway">
    <text evidence="1">tRNA modification; 5-methoxycarbonylmethyl-2-thiouridine-tRNA biosynthesis.</text>
</comment>
<evidence type="ECO:0000259" key="9">
    <source>
        <dbReference type="Pfam" id="PF23797"/>
    </source>
</evidence>
<keyword evidence="4" id="KW-0819">tRNA processing</keyword>
<keyword evidence="12" id="KW-1185">Reference proteome</keyword>
<evidence type="ECO:0000256" key="4">
    <source>
        <dbReference type="ARBA" id="ARBA00022694"/>
    </source>
</evidence>
<comment type="caution">
    <text evidence="11">The sequence shown here is derived from an EMBL/GenBank/DDBJ whole genome shotgun (WGS) entry which is preliminary data.</text>
</comment>
<dbReference type="PANTHER" id="PTHR12747">
    <property type="entry name" value="ELONGATOR COMPLEX PROTEIN 1"/>
    <property type="match status" value="1"/>
</dbReference>
<dbReference type="GO" id="GO:0005634">
    <property type="term" value="C:nucleus"/>
    <property type="evidence" value="ECO:0007669"/>
    <property type="project" value="UniProtKB-SubCell"/>
</dbReference>
<feature type="domain" description="ELP1 N-terminal second beta-propeller" evidence="9">
    <location>
        <begin position="375"/>
        <end position="668"/>
    </location>
</feature>
<dbReference type="Gene3D" id="2.130.10.10">
    <property type="entry name" value="YVTN repeat-like/Quinoprotein amine dehydrogenase"/>
    <property type="match status" value="1"/>
</dbReference>
<organism evidence="11 12">
    <name type="scientific">Cylindrotheca closterium</name>
    <dbReference type="NCBI Taxonomy" id="2856"/>
    <lineage>
        <taxon>Eukaryota</taxon>
        <taxon>Sar</taxon>
        <taxon>Stramenopiles</taxon>
        <taxon>Ochrophyta</taxon>
        <taxon>Bacillariophyta</taxon>
        <taxon>Bacillariophyceae</taxon>
        <taxon>Bacillariophycidae</taxon>
        <taxon>Bacillariales</taxon>
        <taxon>Bacillariaceae</taxon>
        <taxon>Cylindrotheca</taxon>
    </lineage>
</organism>
<dbReference type="InterPro" id="IPR056164">
    <property type="entry name" value="Beta-prop_ELP1_1st"/>
</dbReference>
<dbReference type="GO" id="GO:0000049">
    <property type="term" value="F:tRNA binding"/>
    <property type="evidence" value="ECO:0007669"/>
    <property type="project" value="TreeGrafter"/>
</dbReference>
<dbReference type="InterPro" id="IPR015943">
    <property type="entry name" value="WD40/YVTN_repeat-like_dom_sf"/>
</dbReference>
<dbReference type="InterPro" id="IPR056167">
    <property type="entry name" value="A-sol_ELP1"/>
</dbReference>
<evidence type="ECO:0000256" key="2">
    <source>
        <dbReference type="ARBA" id="ARBA00006086"/>
    </source>
</evidence>
<evidence type="ECO:0000313" key="12">
    <source>
        <dbReference type="Proteomes" id="UP001295423"/>
    </source>
</evidence>
<sequence>MENLALLGERLRGVDVTGIGEGDHIADVCYVPSEEHHVEKSETLVLTRNGMLLRTTEEGAVVWTCNLEDLAPGGKWFNVSYNDPEIVCLSKNGAIVSVVPSSGETELVGVFDYGLESAAWSPDGEVLIIVTATDDDEDEAKQNSVLISMNSQFEVLEEVTIPKVVTSQGNDDAQVSVAWRPDGSICAVSSIDEEDNMRKVRMYKRENLVMHAIGRAEDASGSLVRNLQHAGLAWASSGCSQVLAAVQRKGKRTQQIVFFESNGLRHREFALRELPTTSVTSLEWNVDSDLLAVGLREEGGTDKIQLWHRKNYHWYLKREIRYPGQQVVNIKFDAIKPYTFSVRLNSFEWKEYEVQWDPSTTWIKGGQDGQCVAFVTDGCSLNITPLHKALIPPPMFMSQTNLDVPISEPFFCRQSGCMFATMADGSLVKVNQTADEKGRVTYNTTKVQSTSDISQLSLRSHVVIEENSSSVRVAAIACAEKNKTNESLVEILISALDTTEPSMEIGSSIELDGRVLRMVGWADTSNGCLLQMQDGSMVECDVADGIIATTSSVAESLLEPCPWICAIKDVAPYSRGDEHDQLHPRLIFGLSSKSRLYFHDIMLTDSASSLFLSMDHEFLCYATAGSRCQIRFLNLFDINGFDPFMGPDQANLLEGYEPRNVERGAKIVAILPSSPSAVLQMPRGNLEGIFPRALVLRYSMTAIFAGQYGEAFQIMRKHKVDLNLFVDLDPWAFLESGIKEFLLQVVDIDHLNLFIANLRDFDNTQAQARFPVPEWFKRDHKEGKDRSSFDFMTKVSQVCRTGRSVMLKMEENGDKPEGHFLLPVLSTFAKENPPRLDDALDLIKSNALKVETQTKKNPLFTDVAQNSIRYLAFLAEYELLFETALGMYDFEIARAVARNSQMDPKVYLPLLRRLNDLPQYFARFEVDVRLKRYETALRNLFESFSTNEEVPEAENEDKGNSFANCLSLIKGHNLFKLGLELFKNDGKRNEISVALGEHLMKEQQFQTALSVFLSTSPTCVDGAKRAARAAKEWRCYFSLVDTEIEDANPTVDEFRAEQRQQIAHEVATEIIADVESGVSKKRMEVYASAARILLDYGDDIIGGVDMLVKGACWSEAYRVSTLNQRQDLTKKCTDAAIAYAYTAIEDFEDKSNSFAAASEQYATVLNLRKKNIFVAGPDLDDEQDDTGSLFSVASQYSNMSLRSDMSGSSMASNVSSVISVKTATTFTMTGDDGINRHRSKFNKGKKKKQKKKRKPKRKPGSIEELNGLVQTLRLCCPKDEYAFCVAETLQFLIFANQVPVATELFNAYQSTIKAIEESRDKRVEAAAKEKSQAEQVTRVEGEQDDGNFVLIELPIEKEMDEVSCAKLPESLCKVFDYAL</sequence>
<dbReference type="SUPFAM" id="SSF82171">
    <property type="entry name" value="DPP6 N-terminal domain-like"/>
    <property type="match status" value="1"/>
</dbReference>
<dbReference type="GO" id="GO:0002926">
    <property type="term" value="P:tRNA wobble base 5-methoxycarbonylmethyl-2-thiouridinylation"/>
    <property type="evidence" value="ECO:0007669"/>
    <property type="project" value="TreeGrafter"/>
</dbReference>
<accession>A0AAD2FAX5</accession>
<dbReference type="PANTHER" id="PTHR12747:SF0">
    <property type="entry name" value="ELONGATOR COMPLEX PROTEIN 1"/>
    <property type="match status" value="1"/>
</dbReference>
<comment type="subcellular location">
    <subcellularLocation>
        <location evidence="6">Cytoplasm</location>
    </subcellularLocation>
    <subcellularLocation>
        <location evidence="6">Nucleus</location>
    </subcellularLocation>
</comment>
<dbReference type="InterPro" id="IPR056165">
    <property type="entry name" value="Beta-prop_ELP1_2nd"/>
</dbReference>
<comment type="similarity">
    <text evidence="2 6">Belongs to the ELP1/IKA1 family.</text>
</comment>
<dbReference type="Pfam" id="PF04762">
    <property type="entry name" value="Beta-prop_ELP1_1st"/>
    <property type="match status" value="2"/>
</dbReference>
<evidence type="ECO:0000259" key="10">
    <source>
        <dbReference type="Pfam" id="PF23925"/>
    </source>
</evidence>